<evidence type="ECO:0000256" key="4">
    <source>
        <dbReference type="ARBA" id="ARBA00023163"/>
    </source>
</evidence>
<feature type="modified residue" description="4-aspartylphosphate" evidence="6">
    <location>
        <position position="55"/>
    </location>
</feature>
<dbReference type="InterPro" id="IPR020449">
    <property type="entry name" value="Tscrpt_reg_AraC-type_HTH"/>
</dbReference>
<dbReference type="PROSITE" id="PS00041">
    <property type="entry name" value="HTH_ARAC_FAMILY_1"/>
    <property type="match status" value="1"/>
</dbReference>
<comment type="function">
    <text evidence="5">May play the central regulatory role in sporulation. It may be an element of the effector pathway responsible for the activation of sporulation genes in response to nutritional stress. Spo0A may act in concert with spo0H (a sigma factor) to control the expression of some genes that are critical to the sporulation process.</text>
</comment>
<dbReference type="PROSITE" id="PS01124">
    <property type="entry name" value="HTH_ARAC_FAMILY_2"/>
    <property type="match status" value="1"/>
</dbReference>
<dbReference type="Pfam" id="PF12833">
    <property type="entry name" value="HTH_18"/>
    <property type="match status" value="1"/>
</dbReference>
<evidence type="ECO:0000313" key="10">
    <source>
        <dbReference type="EMBL" id="HJC65576.1"/>
    </source>
</evidence>
<comment type="caution">
    <text evidence="10">The sequence shown here is derived from an EMBL/GenBank/DDBJ whole genome shotgun (WGS) entry which is preliminary data.</text>
</comment>
<keyword evidence="2" id="KW-0805">Transcription regulation</keyword>
<feature type="domain" description="Response regulatory" evidence="9">
    <location>
        <begin position="3"/>
        <end position="120"/>
    </location>
</feature>
<evidence type="ECO:0000259" key="9">
    <source>
        <dbReference type="PROSITE" id="PS50110"/>
    </source>
</evidence>
<dbReference type="AlphaFoldDB" id="A0A9D2TDX3"/>
<protein>
    <recommendedName>
        <fullName evidence="1">Stage 0 sporulation protein A homolog</fullName>
    </recommendedName>
</protein>
<dbReference type="SUPFAM" id="SSF46689">
    <property type="entry name" value="Homeodomain-like"/>
    <property type="match status" value="2"/>
</dbReference>
<dbReference type="PANTHER" id="PTHR43280:SF28">
    <property type="entry name" value="HTH-TYPE TRANSCRIPTIONAL ACTIVATOR RHAS"/>
    <property type="match status" value="1"/>
</dbReference>
<dbReference type="InterPro" id="IPR018060">
    <property type="entry name" value="HTH_AraC"/>
</dbReference>
<evidence type="ECO:0000256" key="1">
    <source>
        <dbReference type="ARBA" id="ARBA00018672"/>
    </source>
</evidence>
<evidence type="ECO:0000256" key="6">
    <source>
        <dbReference type="PROSITE-ProRule" id="PRU00169"/>
    </source>
</evidence>
<proteinExistence type="predicted"/>
<dbReference type="CDD" id="cd17536">
    <property type="entry name" value="REC_YesN-like"/>
    <property type="match status" value="1"/>
</dbReference>
<feature type="domain" description="HTH araC/xylS-type" evidence="8">
    <location>
        <begin position="189"/>
        <end position="287"/>
    </location>
</feature>
<evidence type="ECO:0000256" key="7">
    <source>
        <dbReference type="SAM" id="MobiDB-lite"/>
    </source>
</evidence>
<dbReference type="PROSITE" id="PS50110">
    <property type="entry name" value="RESPONSE_REGULATORY"/>
    <property type="match status" value="1"/>
</dbReference>
<gene>
    <name evidence="10" type="ORF">H9931_02485</name>
</gene>
<dbReference type="EMBL" id="DWWB01000008">
    <property type="protein sequence ID" value="HJC65576.1"/>
    <property type="molecule type" value="Genomic_DNA"/>
</dbReference>
<organism evidence="10 11">
    <name type="scientific">Candidatus Enterocloster excrementigallinarum</name>
    <dbReference type="NCBI Taxonomy" id="2838558"/>
    <lineage>
        <taxon>Bacteria</taxon>
        <taxon>Bacillati</taxon>
        <taxon>Bacillota</taxon>
        <taxon>Clostridia</taxon>
        <taxon>Lachnospirales</taxon>
        <taxon>Lachnospiraceae</taxon>
        <taxon>Enterocloster</taxon>
    </lineage>
</organism>
<dbReference type="SMART" id="SM00448">
    <property type="entry name" value="REC"/>
    <property type="match status" value="1"/>
</dbReference>
<dbReference type="SUPFAM" id="SSF52172">
    <property type="entry name" value="CheY-like"/>
    <property type="match status" value="1"/>
</dbReference>
<dbReference type="GO" id="GO:0000160">
    <property type="term" value="P:phosphorelay signal transduction system"/>
    <property type="evidence" value="ECO:0007669"/>
    <property type="project" value="InterPro"/>
</dbReference>
<dbReference type="InterPro" id="IPR018062">
    <property type="entry name" value="HTH_AraC-typ_CS"/>
</dbReference>
<accession>A0A9D2TDX3</accession>
<dbReference type="GO" id="GO:0003700">
    <property type="term" value="F:DNA-binding transcription factor activity"/>
    <property type="evidence" value="ECO:0007669"/>
    <property type="project" value="InterPro"/>
</dbReference>
<dbReference type="InterPro" id="IPR011006">
    <property type="entry name" value="CheY-like_superfamily"/>
</dbReference>
<dbReference type="InterPro" id="IPR001789">
    <property type="entry name" value="Sig_transdc_resp-reg_receiver"/>
</dbReference>
<name>A0A9D2TDX3_9FIRM</name>
<dbReference type="Gene3D" id="1.10.10.60">
    <property type="entry name" value="Homeodomain-like"/>
    <property type="match status" value="2"/>
</dbReference>
<dbReference type="GO" id="GO:0043565">
    <property type="term" value="F:sequence-specific DNA binding"/>
    <property type="evidence" value="ECO:0007669"/>
    <property type="project" value="InterPro"/>
</dbReference>
<dbReference type="SMART" id="SM00342">
    <property type="entry name" value="HTH_ARAC"/>
    <property type="match status" value="1"/>
</dbReference>
<dbReference type="PANTHER" id="PTHR43280">
    <property type="entry name" value="ARAC-FAMILY TRANSCRIPTIONAL REGULATOR"/>
    <property type="match status" value="1"/>
</dbReference>
<dbReference type="Proteomes" id="UP000823863">
    <property type="component" value="Unassembled WGS sequence"/>
</dbReference>
<dbReference type="Pfam" id="PF00072">
    <property type="entry name" value="Response_reg"/>
    <property type="match status" value="1"/>
</dbReference>
<reference evidence="10" key="2">
    <citation type="submission" date="2021-04" db="EMBL/GenBank/DDBJ databases">
        <authorList>
            <person name="Gilroy R."/>
        </authorList>
    </citation>
    <scope>NUCLEOTIDE SEQUENCE</scope>
    <source>
        <strain evidence="10">CHK198-12963</strain>
    </source>
</reference>
<dbReference type="Gene3D" id="3.40.50.2300">
    <property type="match status" value="1"/>
</dbReference>
<evidence type="ECO:0000256" key="5">
    <source>
        <dbReference type="ARBA" id="ARBA00024867"/>
    </source>
</evidence>
<feature type="compositionally biased region" description="Basic and acidic residues" evidence="7">
    <location>
        <begin position="133"/>
        <end position="169"/>
    </location>
</feature>
<keyword evidence="4" id="KW-0804">Transcription</keyword>
<evidence type="ECO:0000313" key="11">
    <source>
        <dbReference type="Proteomes" id="UP000823863"/>
    </source>
</evidence>
<keyword evidence="6" id="KW-0597">Phosphoprotein</keyword>
<sequence length="294" mass="34356">MYGLLIAEDELIERMVLKKTLEKRLSDQCRIFEAQNGREALDIFRRESIQIVILDIAMPGMNGIEAAEAIRKEDMECCLIFLTAYDRFEYAKKAVSVRAMEYLLKPYSQKEMLEVVEEAIRLTSERRRWQELRQEMEQTDGRQPAADREAAARTEDREQRKGQPDSRETEENDQSPEQGGVNRLSLMASMIQEYIQKNYMREISMSDGARAVNYSEPYFCKMFKQQFGQNFTSYVAEYRIGEAKKLLMQPNVNVKEVGERVGYPDSNYFTKVFKRMTGESPSEYRNQILKDLQG</sequence>
<feature type="region of interest" description="Disordered" evidence="7">
    <location>
        <begin position="133"/>
        <end position="181"/>
    </location>
</feature>
<dbReference type="InterPro" id="IPR009057">
    <property type="entry name" value="Homeodomain-like_sf"/>
</dbReference>
<keyword evidence="3" id="KW-0238">DNA-binding</keyword>
<reference evidence="10" key="1">
    <citation type="journal article" date="2021" name="PeerJ">
        <title>Extensive microbial diversity within the chicken gut microbiome revealed by metagenomics and culture.</title>
        <authorList>
            <person name="Gilroy R."/>
            <person name="Ravi A."/>
            <person name="Getino M."/>
            <person name="Pursley I."/>
            <person name="Horton D.L."/>
            <person name="Alikhan N.F."/>
            <person name="Baker D."/>
            <person name="Gharbi K."/>
            <person name="Hall N."/>
            <person name="Watson M."/>
            <person name="Adriaenssens E.M."/>
            <person name="Foster-Nyarko E."/>
            <person name="Jarju S."/>
            <person name="Secka A."/>
            <person name="Antonio M."/>
            <person name="Oren A."/>
            <person name="Chaudhuri R.R."/>
            <person name="La Ragione R."/>
            <person name="Hildebrand F."/>
            <person name="Pallen M.J."/>
        </authorList>
    </citation>
    <scope>NUCLEOTIDE SEQUENCE</scope>
    <source>
        <strain evidence="10">CHK198-12963</strain>
    </source>
</reference>
<evidence type="ECO:0000256" key="2">
    <source>
        <dbReference type="ARBA" id="ARBA00023015"/>
    </source>
</evidence>
<evidence type="ECO:0000256" key="3">
    <source>
        <dbReference type="ARBA" id="ARBA00023125"/>
    </source>
</evidence>
<dbReference type="PRINTS" id="PR00032">
    <property type="entry name" value="HTHARAC"/>
</dbReference>
<evidence type="ECO:0000259" key="8">
    <source>
        <dbReference type="PROSITE" id="PS01124"/>
    </source>
</evidence>